<dbReference type="SUPFAM" id="SSF55347">
    <property type="entry name" value="Glyceraldehyde-3-phosphate dehydrogenase-like, C-terminal domain"/>
    <property type="match status" value="1"/>
</dbReference>
<feature type="domain" description="GFO/IDH/MocA-like oxidoreductase" evidence="3">
    <location>
        <begin position="132"/>
        <end position="266"/>
    </location>
</feature>
<keyword evidence="5" id="KW-1185">Reference proteome</keyword>
<dbReference type="InterPro" id="IPR036291">
    <property type="entry name" value="NAD(P)-bd_dom_sf"/>
</dbReference>
<dbReference type="InterPro" id="IPR055170">
    <property type="entry name" value="GFO_IDH_MocA-like_dom"/>
</dbReference>
<dbReference type="Pfam" id="PF22725">
    <property type="entry name" value="GFO_IDH_MocA_C3"/>
    <property type="match status" value="1"/>
</dbReference>
<keyword evidence="1" id="KW-0560">Oxidoreductase</keyword>
<accession>A0A917VQK1</accession>
<dbReference type="PANTHER" id="PTHR43818:SF11">
    <property type="entry name" value="BCDNA.GH03377"/>
    <property type="match status" value="1"/>
</dbReference>
<name>A0A917VQK1_9ACTN</name>
<evidence type="ECO:0000256" key="1">
    <source>
        <dbReference type="ARBA" id="ARBA00023002"/>
    </source>
</evidence>
<dbReference type="PANTHER" id="PTHR43818">
    <property type="entry name" value="BCDNA.GH03377"/>
    <property type="match status" value="1"/>
</dbReference>
<dbReference type="Pfam" id="PF01408">
    <property type="entry name" value="GFO_IDH_MocA"/>
    <property type="match status" value="1"/>
</dbReference>
<dbReference type="RefSeq" id="WP_189165775.1">
    <property type="nucleotide sequence ID" value="NZ_BMNT01000032.1"/>
</dbReference>
<evidence type="ECO:0000313" key="5">
    <source>
        <dbReference type="Proteomes" id="UP000645217"/>
    </source>
</evidence>
<dbReference type="Gene3D" id="3.40.50.720">
    <property type="entry name" value="NAD(P)-binding Rossmann-like Domain"/>
    <property type="match status" value="1"/>
</dbReference>
<dbReference type="Proteomes" id="UP000645217">
    <property type="component" value="Unassembled WGS sequence"/>
</dbReference>
<proteinExistence type="predicted"/>
<comment type="caution">
    <text evidence="4">The sequence shown here is derived from an EMBL/GenBank/DDBJ whole genome shotgun (WGS) entry which is preliminary data.</text>
</comment>
<evidence type="ECO:0000313" key="4">
    <source>
        <dbReference type="EMBL" id="GGL04464.1"/>
    </source>
</evidence>
<dbReference type="EMBL" id="BMNT01000032">
    <property type="protein sequence ID" value="GGL04464.1"/>
    <property type="molecule type" value="Genomic_DNA"/>
</dbReference>
<reference evidence="4" key="1">
    <citation type="journal article" date="2014" name="Int. J. Syst. Evol. Microbiol.">
        <title>Complete genome sequence of Corynebacterium casei LMG S-19264T (=DSM 44701T), isolated from a smear-ripened cheese.</title>
        <authorList>
            <consortium name="US DOE Joint Genome Institute (JGI-PGF)"/>
            <person name="Walter F."/>
            <person name="Albersmeier A."/>
            <person name="Kalinowski J."/>
            <person name="Ruckert C."/>
        </authorList>
    </citation>
    <scope>NUCLEOTIDE SEQUENCE</scope>
    <source>
        <strain evidence="4">JCM 13064</strain>
    </source>
</reference>
<dbReference type="SUPFAM" id="SSF51735">
    <property type="entry name" value="NAD(P)-binding Rossmann-fold domains"/>
    <property type="match status" value="1"/>
</dbReference>
<dbReference type="InterPro" id="IPR050463">
    <property type="entry name" value="Gfo/Idh/MocA_oxidrdct_glycsds"/>
</dbReference>
<feature type="domain" description="Gfo/Idh/MocA-like oxidoreductase N-terminal" evidence="2">
    <location>
        <begin position="5"/>
        <end position="120"/>
    </location>
</feature>
<evidence type="ECO:0000259" key="2">
    <source>
        <dbReference type="Pfam" id="PF01408"/>
    </source>
</evidence>
<protein>
    <submittedName>
        <fullName evidence="4">Oxidoreductase</fullName>
    </submittedName>
</protein>
<dbReference type="Gene3D" id="3.30.360.10">
    <property type="entry name" value="Dihydrodipicolinate Reductase, domain 2"/>
    <property type="match status" value="1"/>
</dbReference>
<dbReference type="InterPro" id="IPR000683">
    <property type="entry name" value="Gfo/Idh/MocA-like_OxRdtase_N"/>
</dbReference>
<reference evidence="4" key="2">
    <citation type="submission" date="2020-09" db="EMBL/GenBank/DDBJ databases">
        <authorList>
            <person name="Sun Q."/>
            <person name="Ohkuma M."/>
        </authorList>
    </citation>
    <scope>NUCLEOTIDE SEQUENCE</scope>
    <source>
        <strain evidence="4">JCM 13064</strain>
    </source>
</reference>
<dbReference type="AlphaFoldDB" id="A0A917VQK1"/>
<gene>
    <name evidence="4" type="ORF">GCM10007964_53240</name>
</gene>
<sequence length="362" mass="37407">MGQPMNVGVVGCGVIFAQYAQTIERLPELRLVAVADLDPDRAREAVRPYAGVEVLTVAGLMADPRIDVVLNLTIPAAHAEIALQAIAAGKDVYCEKPLAPTTDAAAGVLRAAAAAGVRVGCAPDTVLGTGTQTARKAIDDGLIGRPVAATATMMTPGHERWHPNPDFYYAPGGGPLMDMGPYYVTSLVTLLGPVRTVIGAASRTRAKRTIASGPRLGEEIPVTVDTYVTGVLVHESGVLSTLVMGFEGAATRAPNIEVHGERGSLVVPDPNYFDGPVRLAKVGEDEWETLPASAGHPGAGRGVGLADFATTPAGREPRAGGALAYHVLEIMESLLSSAHSGTALTITSMCERPEPVTAPAGA</sequence>
<evidence type="ECO:0000259" key="3">
    <source>
        <dbReference type="Pfam" id="PF22725"/>
    </source>
</evidence>
<dbReference type="GO" id="GO:0000166">
    <property type="term" value="F:nucleotide binding"/>
    <property type="evidence" value="ECO:0007669"/>
    <property type="project" value="InterPro"/>
</dbReference>
<organism evidence="4 5">
    <name type="scientific">Sphaerisporangium melleum</name>
    <dbReference type="NCBI Taxonomy" id="321316"/>
    <lineage>
        <taxon>Bacteria</taxon>
        <taxon>Bacillati</taxon>
        <taxon>Actinomycetota</taxon>
        <taxon>Actinomycetes</taxon>
        <taxon>Streptosporangiales</taxon>
        <taxon>Streptosporangiaceae</taxon>
        <taxon>Sphaerisporangium</taxon>
    </lineage>
</organism>
<dbReference type="GO" id="GO:0016491">
    <property type="term" value="F:oxidoreductase activity"/>
    <property type="evidence" value="ECO:0007669"/>
    <property type="project" value="UniProtKB-KW"/>
</dbReference>